<feature type="region of interest" description="Disordered" evidence="3">
    <location>
        <begin position="293"/>
        <end position="396"/>
    </location>
</feature>
<comment type="caution">
    <text evidence="5">The sequence shown here is derived from an EMBL/GenBank/DDBJ whole genome shotgun (WGS) entry which is preliminary data.</text>
</comment>
<evidence type="ECO:0000313" key="5">
    <source>
        <dbReference type="EMBL" id="KAK2989040.1"/>
    </source>
</evidence>
<name>A0AA88UKZ2_9ASTE</name>
<keyword evidence="1" id="KW-0833">Ubl conjugation pathway</keyword>
<keyword evidence="2" id="KW-0175">Coiled coil</keyword>
<evidence type="ECO:0000259" key="4">
    <source>
        <dbReference type="PROSITE" id="PS50033"/>
    </source>
</evidence>
<evidence type="ECO:0000256" key="2">
    <source>
        <dbReference type="SAM" id="Coils"/>
    </source>
</evidence>
<dbReference type="Proteomes" id="UP001187471">
    <property type="component" value="Unassembled WGS sequence"/>
</dbReference>
<dbReference type="InterPro" id="IPR003903">
    <property type="entry name" value="UIM_dom"/>
</dbReference>
<proteinExistence type="predicted"/>
<dbReference type="InterPro" id="IPR001012">
    <property type="entry name" value="UBX_dom"/>
</dbReference>
<dbReference type="SMART" id="SM00726">
    <property type="entry name" value="UIM"/>
    <property type="match status" value="2"/>
</dbReference>
<dbReference type="EMBL" id="JAVXUO010000787">
    <property type="protein sequence ID" value="KAK2989040.1"/>
    <property type="molecule type" value="Genomic_DNA"/>
</dbReference>
<feature type="compositionally biased region" description="Acidic residues" evidence="3">
    <location>
        <begin position="224"/>
        <end position="233"/>
    </location>
</feature>
<feature type="region of interest" description="Disordered" evidence="3">
    <location>
        <begin position="437"/>
        <end position="463"/>
    </location>
</feature>
<dbReference type="InterPro" id="IPR029071">
    <property type="entry name" value="Ubiquitin-like_domsf"/>
</dbReference>
<feature type="domain" description="UBX" evidence="4">
    <location>
        <begin position="541"/>
        <end position="619"/>
    </location>
</feature>
<evidence type="ECO:0000256" key="3">
    <source>
        <dbReference type="SAM" id="MobiDB-lite"/>
    </source>
</evidence>
<feature type="compositionally biased region" description="Polar residues" evidence="3">
    <location>
        <begin position="375"/>
        <end position="384"/>
    </location>
</feature>
<protein>
    <recommendedName>
        <fullName evidence="4">UBX domain-containing protein</fullName>
    </recommendedName>
</protein>
<reference evidence="5" key="1">
    <citation type="submission" date="2022-12" db="EMBL/GenBank/DDBJ databases">
        <title>Draft genome assemblies for two species of Escallonia (Escalloniales).</title>
        <authorList>
            <person name="Chanderbali A."/>
            <person name="Dervinis C."/>
            <person name="Anghel I."/>
            <person name="Soltis D."/>
            <person name="Soltis P."/>
            <person name="Zapata F."/>
        </authorList>
    </citation>
    <scope>NUCLEOTIDE SEQUENCE</scope>
    <source>
        <strain evidence="5">UCBG92.1500</strain>
        <tissue evidence="5">Leaf</tissue>
    </source>
</reference>
<sequence length="623" mass="68987">MSITGLSEPVAIQKLEVTNYSLPLRSTKFVAAINLLIYSCLHFGNQEHAGNLNEAVNTHFSEGDRNITHETSVAAPQEDYMDIDEPIEVAPHRPPFSLLPSARNMNPFSLLDPIITRGILDSGTGITSQAPFVSHPREVREIPIEVKDGNEQAGQSGLAPTVQDVTGIEHEHGPETHGTVVIDDEEDEDIPGDPIARSSSQNGGNDGILGGNSRRQRSRPSAPEIDDLPDNNNDIEEEMIRAAIEASKRDADTGYSNQSGPMPQQRPSHLDDVELAHAVSLSLKTAEQEKAVRELGGEVGPSVTEAYKPTEVGDRGKSDWLNGRLEAGGSSIQDEAEDVEEQPLVRHRSRHMSSDSVDTAKEMGEIEVSPPSSPPRDNSVSHPQQNEHDTSLDEWGGISSQEHDEAVMLEAALFGGIPEASGYRVPYAPHQFMQDGLDRTVGPNPWRMPRPPSPSLTAQRQIREQQDDEYLASLQADREKELKAREEAELRRLEEQAAREAELEEERQKEAALRRKLEEEQEIERQLAAKEASLPQEPSSDDENAVNLLVRMPDGSRRGRRFLRSHKLQCLFDFIDVGRVVKPGTYRLVRPYPRRAFSGGESALTLNELGLTSKQEALFLEFI</sequence>
<accession>A0AA88UKZ2</accession>
<feature type="coiled-coil region" evidence="2">
    <location>
        <begin position="471"/>
        <end position="533"/>
    </location>
</feature>
<dbReference type="PANTHER" id="PTHR23322:SF93">
    <property type="entry name" value="UBX DOMAIN-CONTAINING PROTEIN 8"/>
    <property type="match status" value="1"/>
</dbReference>
<organism evidence="5 6">
    <name type="scientific">Escallonia rubra</name>
    <dbReference type="NCBI Taxonomy" id="112253"/>
    <lineage>
        <taxon>Eukaryota</taxon>
        <taxon>Viridiplantae</taxon>
        <taxon>Streptophyta</taxon>
        <taxon>Embryophyta</taxon>
        <taxon>Tracheophyta</taxon>
        <taxon>Spermatophyta</taxon>
        <taxon>Magnoliopsida</taxon>
        <taxon>eudicotyledons</taxon>
        <taxon>Gunneridae</taxon>
        <taxon>Pentapetalae</taxon>
        <taxon>asterids</taxon>
        <taxon>campanulids</taxon>
        <taxon>Escalloniales</taxon>
        <taxon>Escalloniaceae</taxon>
        <taxon>Escallonia</taxon>
    </lineage>
</organism>
<dbReference type="Pfam" id="PF00789">
    <property type="entry name" value="UBX"/>
    <property type="match status" value="1"/>
</dbReference>
<evidence type="ECO:0000256" key="1">
    <source>
        <dbReference type="ARBA" id="ARBA00022786"/>
    </source>
</evidence>
<dbReference type="CDD" id="cd01767">
    <property type="entry name" value="UBX"/>
    <property type="match status" value="1"/>
</dbReference>
<feature type="region of interest" description="Disordered" evidence="3">
    <location>
        <begin position="169"/>
        <end position="233"/>
    </location>
</feature>
<keyword evidence="6" id="KW-1185">Reference proteome</keyword>
<dbReference type="PROSITE" id="PS50033">
    <property type="entry name" value="UBX"/>
    <property type="match status" value="1"/>
</dbReference>
<feature type="compositionally biased region" description="Acidic residues" evidence="3">
    <location>
        <begin position="182"/>
        <end position="191"/>
    </location>
</feature>
<dbReference type="InterPro" id="IPR050730">
    <property type="entry name" value="UBX_domain-protein"/>
</dbReference>
<evidence type="ECO:0000313" key="6">
    <source>
        <dbReference type="Proteomes" id="UP001187471"/>
    </source>
</evidence>
<dbReference type="SUPFAM" id="SSF54236">
    <property type="entry name" value="Ubiquitin-like"/>
    <property type="match status" value="1"/>
</dbReference>
<dbReference type="PANTHER" id="PTHR23322">
    <property type="entry name" value="FAS-ASSOCIATED PROTEIN"/>
    <property type="match status" value="1"/>
</dbReference>
<dbReference type="Gene3D" id="3.10.20.90">
    <property type="entry name" value="Phosphatidylinositol 3-kinase Catalytic Subunit, Chain A, domain 1"/>
    <property type="match status" value="1"/>
</dbReference>
<dbReference type="GO" id="GO:0043130">
    <property type="term" value="F:ubiquitin binding"/>
    <property type="evidence" value="ECO:0007669"/>
    <property type="project" value="TreeGrafter"/>
</dbReference>
<gene>
    <name evidence="5" type="ORF">RJ640_018829</name>
</gene>
<dbReference type="AlphaFoldDB" id="A0AA88UKZ2"/>
<dbReference type="SMART" id="SM00166">
    <property type="entry name" value="UBX"/>
    <property type="match status" value="1"/>
</dbReference>